<evidence type="ECO:0000313" key="2">
    <source>
        <dbReference type="Proteomes" id="UP001500326"/>
    </source>
</evidence>
<evidence type="ECO:0000313" key="1">
    <source>
        <dbReference type="EMBL" id="GAA1994497.1"/>
    </source>
</evidence>
<dbReference type="Proteomes" id="UP001500326">
    <property type="component" value="Unassembled WGS sequence"/>
</dbReference>
<name>A0ABN2SY02_9MICO</name>
<organism evidence="1 2">
    <name type="scientific">Microbacterium pumilum</name>
    <dbReference type="NCBI Taxonomy" id="344165"/>
    <lineage>
        <taxon>Bacteria</taxon>
        <taxon>Bacillati</taxon>
        <taxon>Actinomycetota</taxon>
        <taxon>Actinomycetes</taxon>
        <taxon>Micrococcales</taxon>
        <taxon>Microbacteriaceae</taxon>
        <taxon>Microbacterium</taxon>
    </lineage>
</organism>
<protein>
    <submittedName>
        <fullName evidence="1">Uncharacterized protein</fullName>
    </submittedName>
</protein>
<reference evidence="1 2" key="1">
    <citation type="journal article" date="2019" name="Int. J. Syst. Evol. Microbiol.">
        <title>The Global Catalogue of Microorganisms (GCM) 10K type strain sequencing project: providing services to taxonomists for standard genome sequencing and annotation.</title>
        <authorList>
            <consortium name="The Broad Institute Genomics Platform"/>
            <consortium name="The Broad Institute Genome Sequencing Center for Infectious Disease"/>
            <person name="Wu L."/>
            <person name="Ma J."/>
        </authorList>
    </citation>
    <scope>NUCLEOTIDE SEQUENCE [LARGE SCALE GENOMIC DNA]</scope>
    <source>
        <strain evidence="1 2">JCM 14902</strain>
    </source>
</reference>
<proteinExistence type="predicted"/>
<dbReference type="EMBL" id="BAAAOH010000001">
    <property type="protein sequence ID" value="GAA1994497.1"/>
    <property type="molecule type" value="Genomic_DNA"/>
</dbReference>
<gene>
    <name evidence="1" type="ORF">GCM10009777_32770</name>
</gene>
<accession>A0ABN2SY02</accession>
<sequence>MFVRVGDVLADRDRRRPGRTVEVIEHVDTETYRIRVLTHPVKPEAVGTEWRIGGKTLSRWYEPA</sequence>
<keyword evidence="2" id="KW-1185">Reference proteome</keyword>
<comment type="caution">
    <text evidence="1">The sequence shown here is derived from an EMBL/GenBank/DDBJ whole genome shotgun (WGS) entry which is preliminary data.</text>
</comment>